<evidence type="ECO:0000256" key="3">
    <source>
        <dbReference type="ARBA" id="ARBA00022833"/>
    </source>
</evidence>
<dbReference type="OrthoDB" id="26387at2759"/>
<evidence type="ECO:0000256" key="4">
    <source>
        <dbReference type="PROSITE-ProRule" id="PRU00508"/>
    </source>
</evidence>
<keyword evidence="5" id="KW-0812">Transmembrane</keyword>
<dbReference type="RefSeq" id="XP_001014197.2">
    <property type="nucleotide sequence ID" value="XM_001014197.2"/>
</dbReference>
<gene>
    <name evidence="7" type="ORF">TTHERM_00225660</name>
</gene>
<dbReference type="Pfam" id="PF02207">
    <property type="entry name" value="zf-UBR"/>
    <property type="match status" value="1"/>
</dbReference>
<evidence type="ECO:0000313" key="7">
    <source>
        <dbReference type="EMBL" id="EAR93952.2"/>
    </source>
</evidence>
<dbReference type="HOGENOM" id="CLU_318209_0_0_1"/>
<sequence>MHRDKKLILYTLGGAAVIAGAFIYFKRRNMTIQQKYQNLFHQLQQDILTFKSLNQGNYQLKYDKLLYLAIYDENDQLRTVTEKITFQETEELKNQGACNQKINIGACYYECFDCSPARQENAKTNKGMDDNVICQAICEDCFKAQGHKNHKFIRHEYSGFGYDRCQCGIESIVDKKCFCNQHQGFDKIKQLCNSQLLKQPKIWKGVEQFFIDSFYIYFEIVSNAIRQKLNNHIDEKTYNQQLVGINYYLQLIINKINEIIELNTPSTYLITSILSMPFEKPISFQVQRNSNDEYPNKYVRLIQKQKQVNKDLSVLDCLLLNYEVVDNLNDELLSNLFRSLSIADEQFSAVICEKFFRMVGFIARNQKSQDEWQNKNKLPNFAHLVMENIFIQSIFDNLIEKLGVDIFNPIEYLTFYVKNQILQSNELDQNIIILPNICFDMFRFVNQLKSLLKRYPKESIKAINNLSFVLYLRNSVKVDLNQIYQKQFEDITKGIKSFVQYTQVEIQVIDAYINIFEGLLLINDQSLTQNMIALLCDGFTENVVNLSEQIEENQNFCSFSISFLSQLPFLIAISEKKIFTKSSIQNFFNTKLKFKDQEQKANFFKCIKKIISNFILANNRQIYNMLQIIFDEVLQEYTQFIESLNYYLYNPQSKVYDIYQISSSICLLAEDCNDNLAAQNTHIQTLLSIIDNLKQGNNSLRIQQYFCISYSICQMLLDSTPLLNLFSNKIELFFPGFSLNEDTLIKKNVEELIVSCIQEYQLEKMYLNDLQQICQAYLNNTDIVKQYYLGTVNQQENQDFIFLKQQYTQKLYPRHLMRNLIFQFNEIIQAMAIKNNDSSQELSYAGSDFSIENLFPYQQDLFKRIFLNAKCVNTIIDTNILVQSSLQSQNPTTQLLYMLLKFMIQSNQSKIFNESEKLQIEEMIQIIPFYNLKNKFQTDINFLKEKKLYHELKMSEFMLGMLCQLEQQKK</sequence>
<organism evidence="7 8">
    <name type="scientific">Tetrahymena thermophila (strain SB210)</name>
    <dbReference type="NCBI Taxonomy" id="312017"/>
    <lineage>
        <taxon>Eukaryota</taxon>
        <taxon>Sar</taxon>
        <taxon>Alveolata</taxon>
        <taxon>Ciliophora</taxon>
        <taxon>Intramacronucleata</taxon>
        <taxon>Oligohymenophorea</taxon>
        <taxon>Hymenostomatida</taxon>
        <taxon>Tetrahymenina</taxon>
        <taxon>Tetrahymenidae</taxon>
        <taxon>Tetrahymena</taxon>
    </lineage>
</organism>
<dbReference type="SMART" id="SM00396">
    <property type="entry name" value="ZnF_UBR1"/>
    <property type="match status" value="1"/>
</dbReference>
<dbReference type="PROSITE" id="PS51157">
    <property type="entry name" value="ZF_UBR"/>
    <property type="match status" value="1"/>
</dbReference>
<reference evidence="8" key="1">
    <citation type="journal article" date="2006" name="PLoS Biol.">
        <title>Macronuclear genome sequence of the ciliate Tetrahymena thermophila, a model eukaryote.</title>
        <authorList>
            <person name="Eisen J.A."/>
            <person name="Coyne R.S."/>
            <person name="Wu M."/>
            <person name="Wu D."/>
            <person name="Thiagarajan M."/>
            <person name="Wortman J.R."/>
            <person name="Badger J.H."/>
            <person name="Ren Q."/>
            <person name="Amedeo P."/>
            <person name="Jones K.M."/>
            <person name="Tallon L.J."/>
            <person name="Delcher A.L."/>
            <person name="Salzberg S.L."/>
            <person name="Silva J.C."/>
            <person name="Haas B.J."/>
            <person name="Majoros W.H."/>
            <person name="Farzad M."/>
            <person name="Carlton J.M."/>
            <person name="Smith R.K. Jr."/>
            <person name="Garg J."/>
            <person name="Pearlman R.E."/>
            <person name="Karrer K.M."/>
            <person name="Sun L."/>
            <person name="Manning G."/>
            <person name="Elde N.C."/>
            <person name="Turkewitz A.P."/>
            <person name="Asai D.J."/>
            <person name="Wilkes D.E."/>
            <person name="Wang Y."/>
            <person name="Cai H."/>
            <person name="Collins K."/>
            <person name="Stewart B.A."/>
            <person name="Lee S.R."/>
            <person name="Wilamowska K."/>
            <person name="Weinberg Z."/>
            <person name="Ruzzo W.L."/>
            <person name="Wloga D."/>
            <person name="Gaertig J."/>
            <person name="Frankel J."/>
            <person name="Tsao C.-C."/>
            <person name="Gorovsky M.A."/>
            <person name="Keeling P.J."/>
            <person name="Waller R.F."/>
            <person name="Patron N.J."/>
            <person name="Cherry J.M."/>
            <person name="Stover N.A."/>
            <person name="Krieger C.J."/>
            <person name="del Toro C."/>
            <person name="Ryder H.F."/>
            <person name="Williamson S.C."/>
            <person name="Barbeau R.A."/>
            <person name="Hamilton E.P."/>
            <person name="Orias E."/>
        </authorList>
    </citation>
    <scope>NUCLEOTIDE SEQUENCE [LARGE SCALE GENOMIC DNA]</scope>
    <source>
        <strain evidence="8">SB210</strain>
    </source>
</reference>
<dbReference type="EMBL" id="GG662718">
    <property type="protein sequence ID" value="EAR93952.2"/>
    <property type="molecule type" value="Genomic_DNA"/>
</dbReference>
<evidence type="ECO:0000256" key="5">
    <source>
        <dbReference type="SAM" id="Phobius"/>
    </source>
</evidence>
<accession>Q23C16</accession>
<dbReference type="GO" id="GO:0008270">
    <property type="term" value="F:zinc ion binding"/>
    <property type="evidence" value="ECO:0007669"/>
    <property type="project" value="UniProtKB-KW"/>
</dbReference>
<keyword evidence="3" id="KW-0862">Zinc</keyword>
<dbReference type="STRING" id="312017.Q23C16"/>
<keyword evidence="8" id="KW-1185">Reference proteome</keyword>
<protein>
    <submittedName>
        <fullName evidence="7">N-recognin zinc finger protein</fullName>
    </submittedName>
</protein>
<name>Q23C16_TETTS</name>
<dbReference type="GeneID" id="7846699"/>
<evidence type="ECO:0000256" key="1">
    <source>
        <dbReference type="ARBA" id="ARBA00022723"/>
    </source>
</evidence>
<feature type="transmembrane region" description="Helical" evidence="5">
    <location>
        <begin position="7"/>
        <end position="25"/>
    </location>
</feature>
<proteinExistence type="predicted"/>
<keyword evidence="5" id="KW-0472">Membrane</keyword>
<dbReference type="InParanoid" id="Q23C16"/>
<evidence type="ECO:0000256" key="2">
    <source>
        <dbReference type="ARBA" id="ARBA00022771"/>
    </source>
</evidence>
<keyword evidence="1" id="KW-0479">Metal-binding</keyword>
<dbReference type="AlphaFoldDB" id="Q23C16"/>
<dbReference type="KEGG" id="tet:TTHERM_00225660"/>
<evidence type="ECO:0000259" key="6">
    <source>
        <dbReference type="PROSITE" id="PS51157"/>
    </source>
</evidence>
<feature type="domain" description="UBR-type" evidence="6">
    <location>
        <begin position="96"/>
        <end position="184"/>
    </location>
</feature>
<dbReference type="CDD" id="cd19670">
    <property type="entry name" value="UBR-box_UBR1_2_3"/>
    <property type="match status" value="1"/>
</dbReference>
<dbReference type="Proteomes" id="UP000009168">
    <property type="component" value="Unassembled WGS sequence"/>
</dbReference>
<feature type="zinc finger region" description="UBR-type" evidence="4">
    <location>
        <begin position="96"/>
        <end position="184"/>
    </location>
</feature>
<keyword evidence="2" id="KW-0863">Zinc-finger</keyword>
<evidence type="ECO:0000313" key="8">
    <source>
        <dbReference type="Proteomes" id="UP000009168"/>
    </source>
</evidence>
<dbReference type="InterPro" id="IPR003126">
    <property type="entry name" value="Znf_UBR"/>
</dbReference>
<keyword evidence="5" id="KW-1133">Transmembrane helix</keyword>